<keyword evidence="6" id="KW-0418">Kinase</keyword>
<dbReference type="Gramene" id="TVT97860">
    <property type="protein sequence ID" value="TVT97860"/>
    <property type="gene ID" value="EJB05_56872"/>
</dbReference>
<evidence type="ECO:0000256" key="1">
    <source>
        <dbReference type="ARBA" id="ARBA00008874"/>
    </source>
</evidence>
<dbReference type="Pfam" id="PF00069">
    <property type="entry name" value="Pkinase"/>
    <property type="match status" value="1"/>
</dbReference>
<dbReference type="OrthoDB" id="248923at2759"/>
<evidence type="ECO:0000256" key="2">
    <source>
        <dbReference type="ARBA" id="ARBA00012513"/>
    </source>
</evidence>
<evidence type="ECO:0000313" key="13">
    <source>
        <dbReference type="EMBL" id="TVT97860.1"/>
    </source>
</evidence>
<dbReference type="GO" id="GO:0005737">
    <property type="term" value="C:cytoplasm"/>
    <property type="evidence" value="ECO:0007669"/>
    <property type="project" value="TreeGrafter"/>
</dbReference>
<evidence type="ECO:0000259" key="12">
    <source>
        <dbReference type="PROSITE" id="PS50011"/>
    </source>
</evidence>
<proteinExistence type="inferred from homology"/>
<evidence type="ECO:0000313" key="14">
    <source>
        <dbReference type="Proteomes" id="UP000324897"/>
    </source>
</evidence>
<keyword evidence="4" id="KW-0808">Transferase</keyword>
<protein>
    <recommendedName>
        <fullName evidence="2">non-specific serine/threonine protein kinase</fullName>
        <ecNumber evidence="2">2.7.11.1</ecNumber>
    </recommendedName>
</protein>
<dbReference type="SMART" id="SM00220">
    <property type="entry name" value="S_TKc"/>
    <property type="match status" value="1"/>
</dbReference>
<accession>A0A5J9SF13</accession>
<keyword evidence="5 10" id="KW-0547">Nucleotide-binding</keyword>
<feature type="region of interest" description="Disordered" evidence="11">
    <location>
        <begin position="1"/>
        <end position="233"/>
    </location>
</feature>
<comment type="catalytic activity">
    <reaction evidence="9">
        <text>L-seryl-[protein] + ATP = O-phospho-L-seryl-[protein] + ADP + H(+)</text>
        <dbReference type="Rhea" id="RHEA:17989"/>
        <dbReference type="Rhea" id="RHEA-COMP:9863"/>
        <dbReference type="Rhea" id="RHEA-COMP:11604"/>
        <dbReference type="ChEBI" id="CHEBI:15378"/>
        <dbReference type="ChEBI" id="CHEBI:29999"/>
        <dbReference type="ChEBI" id="CHEBI:30616"/>
        <dbReference type="ChEBI" id="CHEBI:83421"/>
        <dbReference type="ChEBI" id="CHEBI:456216"/>
        <dbReference type="EC" id="2.7.11.1"/>
    </reaction>
</comment>
<evidence type="ECO:0000256" key="8">
    <source>
        <dbReference type="ARBA" id="ARBA00047899"/>
    </source>
</evidence>
<sequence length="826" mass="89769">MLPDSSELAPTKPISPIALSGEHLPRRPPTSRGTPWPSPRARRGRAPGSRMSTPPSSSTAMTMRPRGGGRPAPGVEDDDEEDPSSLPPLLQRLPKDFGGASFDDDDDPYSSDPDDASLSATVVVKRGAPASTSAYSRSPYLDLRRSSPRASEEDPYSTFVVHSTARSGGASSSPLESASGTFIRRSGGSSSPRESVSGTFIRRTGGPSSPVSPYRAHSSAARQPFEPVESFSPAPSFATPAATPVPVSPPWRWRRVWVFILESCAGAIGRASTAIASDAGAAEAKAVLPESITREDPSTKYELLHELGKGSYGAVYKARDLRTQELVAVKIISLTEGEEGYEDIRGEIEMLQQCSHPNVVRYLEIIMEYCGGGSVADLIGVTDEALDESQIAYICREALKGLAYLHSIFKVHRDIKGGNILLTEQGEVKLGDFGVAAQLTRTMSKRNTFIGTPHWMAPEVIQESRYDGKVDVWALGVSAIEMAEGMPPRSTVHPMRVIFMISSEPAPMLEDKEKWSLLFHDFIAKCLTKDPRLRPAASEMLKHKFIEKCNTGASKMLAKIKEAKKIRDTLAAQNELSGPDNSMQDATVRINENYGETVPASSQEETKHETYNGGVFGTMIVHTEDGDEVAESPIFPRTEFIPGLGSINSFTHDPKGAELISNFWAENTADSDANKEHDLDDHPDIQEMKSIPPSTGTVKKQMGFDGTMTRNDNQISSSSPGFANTMSKLNSSPSRKAFSVQDKLWSIYAAGNTVPIPFLKAIDVSPLALVSENVAGNSLAGSSTNDALEAVRELFSGVTRTCLYKIHKRPRSSRLYRIFVIHFEPY</sequence>
<name>A0A5J9SF13_9POAL</name>
<dbReference type="GO" id="GO:0005524">
    <property type="term" value="F:ATP binding"/>
    <property type="evidence" value="ECO:0007669"/>
    <property type="project" value="UniProtKB-UniRule"/>
</dbReference>
<dbReference type="InterPro" id="IPR017441">
    <property type="entry name" value="Protein_kinase_ATP_BS"/>
</dbReference>
<dbReference type="Gene3D" id="1.10.510.10">
    <property type="entry name" value="Transferase(Phosphotransferase) domain 1"/>
    <property type="match status" value="1"/>
</dbReference>
<reference evidence="13 14" key="1">
    <citation type="journal article" date="2019" name="Sci. Rep.">
        <title>A high-quality genome of Eragrostis curvula grass provides insights into Poaceae evolution and supports new strategies to enhance forage quality.</title>
        <authorList>
            <person name="Carballo J."/>
            <person name="Santos B.A.C.M."/>
            <person name="Zappacosta D."/>
            <person name="Garbus I."/>
            <person name="Selva J.P."/>
            <person name="Gallo C.A."/>
            <person name="Diaz A."/>
            <person name="Albertini E."/>
            <person name="Caccamo M."/>
            <person name="Echenique V."/>
        </authorList>
    </citation>
    <scope>NUCLEOTIDE SEQUENCE [LARGE SCALE GENOMIC DNA]</scope>
    <source>
        <strain evidence="14">cv. Victoria</strain>
        <tissue evidence="13">Leaf</tissue>
    </source>
</reference>
<dbReference type="InterPro" id="IPR011009">
    <property type="entry name" value="Kinase-like_dom_sf"/>
</dbReference>
<dbReference type="EC" id="2.7.11.1" evidence="2"/>
<comment type="caution">
    <text evidence="13">The sequence shown here is derived from an EMBL/GenBank/DDBJ whole genome shotgun (WGS) entry which is preliminary data.</text>
</comment>
<evidence type="ECO:0000256" key="5">
    <source>
        <dbReference type="ARBA" id="ARBA00022741"/>
    </source>
</evidence>
<evidence type="ECO:0000256" key="9">
    <source>
        <dbReference type="ARBA" id="ARBA00048679"/>
    </source>
</evidence>
<dbReference type="PROSITE" id="PS50011">
    <property type="entry name" value="PROTEIN_KINASE_DOM"/>
    <property type="match status" value="1"/>
</dbReference>
<evidence type="ECO:0000256" key="3">
    <source>
        <dbReference type="ARBA" id="ARBA00022527"/>
    </source>
</evidence>
<feature type="compositionally biased region" description="Low complexity" evidence="11">
    <location>
        <begin position="184"/>
        <end position="198"/>
    </location>
</feature>
<dbReference type="PROSITE" id="PS00107">
    <property type="entry name" value="PROTEIN_KINASE_ATP"/>
    <property type="match status" value="1"/>
</dbReference>
<feature type="domain" description="Protein kinase" evidence="12">
    <location>
        <begin position="301"/>
        <end position="546"/>
    </location>
</feature>
<feature type="compositionally biased region" description="Polar residues" evidence="11">
    <location>
        <begin position="160"/>
        <end position="180"/>
    </location>
</feature>
<feature type="non-terminal residue" evidence="13">
    <location>
        <position position="1"/>
    </location>
</feature>
<dbReference type="AlphaFoldDB" id="A0A5J9SF13"/>
<gene>
    <name evidence="13" type="ORF">EJB05_56872</name>
</gene>
<evidence type="ECO:0000256" key="11">
    <source>
        <dbReference type="SAM" id="MobiDB-lite"/>
    </source>
</evidence>
<keyword evidence="3" id="KW-0723">Serine/threonine-protein kinase</keyword>
<feature type="compositionally biased region" description="Low complexity" evidence="11">
    <location>
        <begin position="46"/>
        <end position="65"/>
    </location>
</feature>
<dbReference type="PANTHER" id="PTHR48012">
    <property type="entry name" value="STERILE20-LIKE KINASE, ISOFORM B-RELATED"/>
    <property type="match status" value="1"/>
</dbReference>
<dbReference type="Proteomes" id="UP000324897">
    <property type="component" value="Unassembled WGS sequence"/>
</dbReference>
<comment type="catalytic activity">
    <reaction evidence="8">
        <text>L-threonyl-[protein] + ATP = O-phospho-L-threonyl-[protein] + ADP + H(+)</text>
        <dbReference type="Rhea" id="RHEA:46608"/>
        <dbReference type="Rhea" id="RHEA-COMP:11060"/>
        <dbReference type="Rhea" id="RHEA-COMP:11605"/>
        <dbReference type="ChEBI" id="CHEBI:15378"/>
        <dbReference type="ChEBI" id="CHEBI:30013"/>
        <dbReference type="ChEBI" id="CHEBI:30616"/>
        <dbReference type="ChEBI" id="CHEBI:61977"/>
        <dbReference type="ChEBI" id="CHEBI:456216"/>
        <dbReference type="EC" id="2.7.11.1"/>
    </reaction>
</comment>
<feature type="binding site" evidence="10">
    <location>
        <position position="330"/>
    </location>
    <ligand>
        <name>ATP</name>
        <dbReference type="ChEBI" id="CHEBI:30616"/>
    </ligand>
</feature>
<dbReference type="SUPFAM" id="SSF56112">
    <property type="entry name" value="Protein kinase-like (PK-like)"/>
    <property type="match status" value="1"/>
</dbReference>
<dbReference type="FunFam" id="1.10.510.10:FF:000207">
    <property type="entry name" value="serine/threonine-protein kinase dst1 isoform X1"/>
    <property type="match status" value="1"/>
</dbReference>
<feature type="region of interest" description="Disordered" evidence="11">
    <location>
        <begin position="709"/>
        <end position="728"/>
    </location>
</feature>
<feature type="compositionally biased region" description="Acidic residues" evidence="11">
    <location>
        <begin position="102"/>
        <end position="115"/>
    </location>
</feature>
<dbReference type="EMBL" id="RWGY01000929">
    <property type="protein sequence ID" value="TVT97860.1"/>
    <property type="molecule type" value="Genomic_DNA"/>
</dbReference>
<keyword evidence="14" id="KW-1185">Reference proteome</keyword>
<dbReference type="InterPro" id="IPR050629">
    <property type="entry name" value="STE20/SPS1-PAK"/>
</dbReference>
<comment type="similarity">
    <text evidence="1">Belongs to the protein kinase superfamily. STE Ser/Thr protein kinase family. STE20 subfamily.</text>
</comment>
<evidence type="ECO:0000256" key="10">
    <source>
        <dbReference type="PROSITE-ProRule" id="PRU10141"/>
    </source>
</evidence>
<organism evidence="13 14">
    <name type="scientific">Eragrostis curvula</name>
    <name type="common">weeping love grass</name>
    <dbReference type="NCBI Taxonomy" id="38414"/>
    <lineage>
        <taxon>Eukaryota</taxon>
        <taxon>Viridiplantae</taxon>
        <taxon>Streptophyta</taxon>
        <taxon>Embryophyta</taxon>
        <taxon>Tracheophyta</taxon>
        <taxon>Spermatophyta</taxon>
        <taxon>Magnoliopsida</taxon>
        <taxon>Liliopsida</taxon>
        <taxon>Poales</taxon>
        <taxon>Poaceae</taxon>
        <taxon>PACMAD clade</taxon>
        <taxon>Chloridoideae</taxon>
        <taxon>Eragrostideae</taxon>
        <taxon>Eragrostidinae</taxon>
        <taxon>Eragrostis</taxon>
    </lineage>
</organism>
<keyword evidence="7 10" id="KW-0067">ATP-binding</keyword>
<feature type="compositionally biased region" description="Low complexity" evidence="11">
    <location>
        <begin position="87"/>
        <end position="101"/>
    </location>
</feature>
<dbReference type="GO" id="GO:0004674">
    <property type="term" value="F:protein serine/threonine kinase activity"/>
    <property type="evidence" value="ECO:0007669"/>
    <property type="project" value="UniProtKB-KW"/>
</dbReference>
<dbReference type="PANTHER" id="PTHR48012:SF18">
    <property type="entry name" value="HAPPYHOUR, ISOFORM A"/>
    <property type="match status" value="1"/>
</dbReference>
<dbReference type="InterPro" id="IPR000719">
    <property type="entry name" value="Prot_kinase_dom"/>
</dbReference>
<dbReference type="GO" id="GO:0035556">
    <property type="term" value="P:intracellular signal transduction"/>
    <property type="evidence" value="ECO:0007669"/>
    <property type="project" value="TreeGrafter"/>
</dbReference>
<evidence type="ECO:0000256" key="6">
    <source>
        <dbReference type="ARBA" id="ARBA00022777"/>
    </source>
</evidence>
<evidence type="ECO:0000256" key="7">
    <source>
        <dbReference type="ARBA" id="ARBA00022840"/>
    </source>
</evidence>
<evidence type="ECO:0000256" key="4">
    <source>
        <dbReference type="ARBA" id="ARBA00022679"/>
    </source>
</evidence>